<organism evidence="2 3">
    <name type="scientific">Solihabitans fulvus</name>
    <dbReference type="NCBI Taxonomy" id="1892852"/>
    <lineage>
        <taxon>Bacteria</taxon>
        <taxon>Bacillati</taxon>
        <taxon>Actinomycetota</taxon>
        <taxon>Actinomycetes</taxon>
        <taxon>Pseudonocardiales</taxon>
        <taxon>Pseudonocardiaceae</taxon>
        <taxon>Solihabitans</taxon>
    </lineage>
</organism>
<protein>
    <submittedName>
        <fullName evidence="2">YncE family protein</fullName>
    </submittedName>
</protein>
<dbReference type="AlphaFoldDB" id="A0A5B2X5V1"/>
<name>A0A5B2X5V1_9PSEU</name>
<dbReference type="Proteomes" id="UP000323454">
    <property type="component" value="Unassembled WGS sequence"/>
</dbReference>
<evidence type="ECO:0000313" key="2">
    <source>
        <dbReference type="EMBL" id="KAA2258600.1"/>
    </source>
</evidence>
<sequence length="392" mass="41835">MAHPRTRSTSLLGALIAATALFPSATASAAPTPQDVVLIGNSAAGTVTFLDGHTFQSLGTLNVIPDRDQRLREMDLVQAAGYAVVRQQEGGDRFVDDVYASPDGRTLYVSRGNLDDAAAFDIATGRQLWHHRLPGFKADHAALSPDGTRFVVSATTAALAQVLDTATGLPVGSFGTGTYPHQNDYSADGRHIYNSSIGVTALPKALDGLKGDKRLTVVDANTLQVTRTYEFDEGVRPFVVTPDESTMYTQLSYLNGFVEFDLRTGRTTRTVAMPYSAAGQALRPDDYPQNSAHHGMALSGDGAKLCDVGTIDDYTAVLSRPGLTTDGFVGYPTNSLPYWATTSADGQHCLVTLSHANAVSVVDYRTATEVARIPVGDFPQRERLARAVLPAP</sequence>
<dbReference type="InterPro" id="IPR051200">
    <property type="entry name" value="Host-pathogen_enzymatic-act"/>
</dbReference>
<accession>A0A5B2X5V1</accession>
<dbReference type="Gene3D" id="2.130.10.10">
    <property type="entry name" value="YVTN repeat-like/Quinoprotein amine dehydrogenase"/>
    <property type="match status" value="2"/>
</dbReference>
<dbReference type="RefSeq" id="WP_149851597.1">
    <property type="nucleotide sequence ID" value="NZ_VUOB01000041.1"/>
</dbReference>
<keyword evidence="3" id="KW-1185">Reference proteome</keyword>
<dbReference type="InterPro" id="IPR015943">
    <property type="entry name" value="WD40/YVTN_repeat-like_dom_sf"/>
</dbReference>
<feature type="chain" id="PRO_5022859068" evidence="1">
    <location>
        <begin position="30"/>
        <end position="392"/>
    </location>
</feature>
<keyword evidence="1" id="KW-0732">Signal</keyword>
<dbReference type="InterPro" id="IPR011045">
    <property type="entry name" value="N2O_reductase_N"/>
</dbReference>
<proteinExistence type="predicted"/>
<gene>
    <name evidence="2" type="ORF">F0L68_22375</name>
</gene>
<evidence type="ECO:0000256" key="1">
    <source>
        <dbReference type="SAM" id="SignalP"/>
    </source>
</evidence>
<dbReference type="PANTHER" id="PTHR47197">
    <property type="entry name" value="PROTEIN NIRF"/>
    <property type="match status" value="1"/>
</dbReference>
<feature type="signal peptide" evidence="1">
    <location>
        <begin position="1"/>
        <end position="29"/>
    </location>
</feature>
<comment type="caution">
    <text evidence="2">The sequence shown here is derived from an EMBL/GenBank/DDBJ whole genome shotgun (WGS) entry which is preliminary data.</text>
</comment>
<dbReference type="OrthoDB" id="62864at2"/>
<reference evidence="2 3" key="2">
    <citation type="submission" date="2019-09" db="EMBL/GenBank/DDBJ databases">
        <authorList>
            <person name="Jin C."/>
        </authorList>
    </citation>
    <scope>NUCLEOTIDE SEQUENCE [LARGE SCALE GENOMIC DNA]</scope>
    <source>
        <strain evidence="2 3">AN110305</strain>
    </source>
</reference>
<reference evidence="2 3" key="1">
    <citation type="submission" date="2019-09" db="EMBL/GenBank/DDBJ databases">
        <title>Goodfellowia gen. nov., a new genus of the Pseudonocardineae related to Actinoalloteichus, containing Goodfellowia coeruleoviolacea gen. nov., comb. nov. gen. nov., comb. nov.</title>
        <authorList>
            <person name="Labeda D."/>
        </authorList>
    </citation>
    <scope>NUCLEOTIDE SEQUENCE [LARGE SCALE GENOMIC DNA]</scope>
    <source>
        <strain evidence="2 3">AN110305</strain>
    </source>
</reference>
<evidence type="ECO:0000313" key="3">
    <source>
        <dbReference type="Proteomes" id="UP000323454"/>
    </source>
</evidence>
<dbReference type="EMBL" id="VUOB01000041">
    <property type="protein sequence ID" value="KAA2258600.1"/>
    <property type="molecule type" value="Genomic_DNA"/>
</dbReference>
<dbReference type="SUPFAM" id="SSF50974">
    <property type="entry name" value="Nitrous oxide reductase, N-terminal domain"/>
    <property type="match status" value="1"/>
</dbReference>
<dbReference type="PANTHER" id="PTHR47197:SF3">
    <property type="entry name" value="DIHYDRO-HEME D1 DEHYDROGENASE"/>
    <property type="match status" value="1"/>
</dbReference>